<proteinExistence type="predicted"/>
<dbReference type="Proteomes" id="UP000195991">
    <property type="component" value="Unassembled WGS sequence"/>
</dbReference>
<keyword evidence="1" id="KW-0472">Membrane</keyword>
<sequence>MIWCFVVAVVDAEETILTTVIVDVTVIVMSVVVDKIMTTIVIIVTIEIGKVF</sequence>
<accession>A0A1C4DDL7</accession>
<reference evidence="2 3" key="1">
    <citation type="submission" date="2016-08" db="EMBL/GenBank/DDBJ databases">
        <authorList>
            <person name="Seilhamer J.J."/>
        </authorList>
    </citation>
    <scope>NUCLEOTIDE SEQUENCE [LARGE SCALE GENOMIC DNA]</scope>
    <source>
        <strain evidence="2 3">IEBC_T61001</strain>
    </source>
</reference>
<keyword evidence="1" id="KW-1133">Transmembrane helix</keyword>
<dbReference type="AlphaFoldDB" id="A0A1C4DDL7"/>
<organism evidence="2 3">
    <name type="scientific">Bacillus thuringiensis</name>
    <dbReference type="NCBI Taxonomy" id="1428"/>
    <lineage>
        <taxon>Bacteria</taxon>
        <taxon>Bacillati</taxon>
        <taxon>Bacillota</taxon>
        <taxon>Bacilli</taxon>
        <taxon>Bacillales</taxon>
        <taxon>Bacillaceae</taxon>
        <taxon>Bacillus</taxon>
        <taxon>Bacillus cereus group</taxon>
    </lineage>
</organism>
<feature type="transmembrane region" description="Helical" evidence="1">
    <location>
        <begin position="22"/>
        <end position="46"/>
    </location>
</feature>
<protein>
    <submittedName>
        <fullName evidence="2">Uncharacterized protein</fullName>
    </submittedName>
</protein>
<evidence type="ECO:0000313" key="3">
    <source>
        <dbReference type="Proteomes" id="UP000195991"/>
    </source>
</evidence>
<name>A0A1C4DDL7_BACTU</name>
<evidence type="ECO:0000256" key="1">
    <source>
        <dbReference type="SAM" id="Phobius"/>
    </source>
</evidence>
<keyword evidence="1" id="KW-0812">Transmembrane</keyword>
<gene>
    <name evidence="2" type="ORF">BTT61001_02348</name>
</gene>
<dbReference type="EMBL" id="FMBI01000028">
    <property type="protein sequence ID" value="SCC29474.1"/>
    <property type="molecule type" value="Genomic_DNA"/>
</dbReference>
<evidence type="ECO:0000313" key="2">
    <source>
        <dbReference type="EMBL" id="SCC29474.1"/>
    </source>
</evidence>